<feature type="binding site" evidence="6">
    <location>
        <begin position="130"/>
        <end position="131"/>
    </location>
    <ligand>
        <name>S-adenosyl-L-methionine</name>
        <dbReference type="ChEBI" id="CHEBI:59789"/>
    </ligand>
</feature>
<reference evidence="7 8" key="1">
    <citation type="journal article" date="2015" name="Genome Announc.">
        <title>Expanding the biotechnology potential of lactobacilli through comparative genomics of 213 strains and associated genera.</title>
        <authorList>
            <person name="Sun Z."/>
            <person name="Harris H.M."/>
            <person name="McCann A."/>
            <person name="Guo C."/>
            <person name="Argimon S."/>
            <person name="Zhang W."/>
            <person name="Yang X."/>
            <person name="Jeffery I.B."/>
            <person name="Cooney J.C."/>
            <person name="Kagawa T.F."/>
            <person name="Liu W."/>
            <person name="Song Y."/>
            <person name="Salvetti E."/>
            <person name="Wrobel A."/>
            <person name="Rasinkangas P."/>
            <person name="Parkhill J."/>
            <person name="Rea M.C."/>
            <person name="O'Sullivan O."/>
            <person name="Ritari J."/>
            <person name="Douillard F.P."/>
            <person name="Paul Ross R."/>
            <person name="Yang R."/>
            <person name="Briner A.E."/>
            <person name="Felis G.E."/>
            <person name="de Vos W.M."/>
            <person name="Barrangou R."/>
            <person name="Klaenhammer T.R."/>
            <person name="Caufield P.W."/>
            <person name="Cui Y."/>
            <person name="Zhang H."/>
            <person name="O'Toole P.W."/>
        </authorList>
    </citation>
    <scope>NUCLEOTIDE SEQUENCE [LARGE SCALE GENOMIC DNA]</scope>
    <source>
        <strain evidence="7 8">DSM 23037</strain>
    </source>
</reference>
<dbReference type="EC" id="2.1.1.-" evidence="6"/>
<evidence type="ECO:0000256" key="1">
    <source>
        <dbReference type="ARBA" id="ARBA00022490"/>
    </source>
</evidence>
<keyword evidence="8" id="KW-1185">Reference proteome</keyword>
<dbReference type="InterPro" id="IPR003682">
    <property type="entry name" value="rRNA_ssu_MeTfrase_G"/>
</dbReference>
<comment type="subcellular location">
    <subcellularLocation>
        <location evidence="6">Cytoplasm</location>
    </subcellularLocation>
</comment>
<keyword evidence="3 6" id="KW-0489">Methyltransferase</keyword>
<feature type="binding site" evidence="6">
    <location>
        <position position="79"/>
    </location>
    <ligand>
        <name>S-adenosyl-L-methionine</name>
        <dbReference type="ChEBI" id="CHEBI:59789"/>
    </ligand>
</feature>
<evidence type="ECO:0000313" key="8">
    <source>
        <dbReference type="Proteomes" id="UP000051378"/>
    </source>
</evidence>
<comment type="caution">
    <text evidence="6">Lacks conserved residue(s) required for the propagation of feature annotation.</text>
</comment>
<comment type="similarity">
    <text evidence="6">Belongs to the methyltransferase superfamily. RNA methyltransferase RsmG family.</text>
</comment>
<evidence type="ECO:0000256" key="3">
    <source>
        <dbReference type="ARBA" id="ARBA00022603"/>
    </source>
</evidence>
<dbReference type="HAMAP" id="MF_00074">
    <property type="entry name" value="16SrRNA_methyltr_G"/>
    <property type="match status" value="1"/>
</dbReference>
<dbReference type="Gene3D" id="3.40.50.150">
    <property type="entry name" value="Vaccinia Virus protein VP39"/>
    <property type="match status" value="1"/>
</dbReference>
<protein>
    <recommendedName>
        <fullName evidence="6">Ribosomal RNA small subunit methyltransferase G</fullName>
        <ecNumber evidence="6">2.1.1.-</ecNumber>
    </recommendedName>
    <alternativeName>
        <fullName evidence="6">16S rRNA 7-methylguanosine methyltransferase</fullName>
        <shortName evidence="6">16S rRNA m7G methyltransferase</shortName>
    </alternativeName>
</protein>
<evidence type="ECO:0000256" key="4">
    <source>
        <dbReference type="ARBA" id="ARBA00022679"/>
    </source>
</evidence>
<evidence type="ECO:0000256" key="6">
    <source>
        <dbReference type="HAMAP-Rule" id="MF_00074"/>
    </source>
</evidence>
<dbReference type="STRING" id="1423744.FC86_GL000233"/>
<dbReference type="PANTHER" id="PTHR31760">
    <property type="entry name" value="S-ADENOSYL-L-METHIONINE-DEPENDENT METHYLTRANSFERASES SUPERFAMILY PROTEIN"/>
    <property type="match status" value="1"/>
</dbReference>
<evidence type="ECO:0000313" key="7">
    <source>
        <dbReference type="EMBL" id="KRN04907.1"/>
    </source>
</evidence>
<feature type="binding site" evidence="6">
    <location>
        <position position="149"/>
    </location>
    <ligand>
        <name>S-adenosyl-L-methionine</name>
        <dbReference type="ChEBI" id="CHEBI:59789"/>
    </ligand>
</feature>
<keyword evidence="1 6" id="KW-0963">Cytoplasm</keyword>
<dbReference type="AlphaFoldDB" id="A0A0R2DP49"/>
<dbReference type="OrthoDB" id="9808773at2"/>
<dbReference type="PATRIC" id="fig|1423744.4.peg.239"/>
<dbReference type="InterPro" id="IPR029063">
    <property type="entry name" value="SAM-dependent_MTases_sf"/>
</dbReference>
<dbReference type="EMBL" id="AYZL01000004">
    <property type="protein sequence ID" value="KRN04907.1"/>
    <property type="molecule type" value="Genomic_DNA"/>
</dbReference>
<comment type="caution">
    <text evidence="7">The sequence shown here is derived from an EMBL/GenBank/DDBJ whole genome shotgun (WGS) entry which is preliminary data.</text>
</comment>
<proteinExistence type="inferred from homology"/>
<gene>
    <name evidence="6" type="primary">rsmG</name>
    <name evidence="7" type="ORF">FC86_GL000233</name>
</gene>
<evidence type="ECO:0000256" key="2">
    <source>
        <dbReference type="ARBA" id="ARBA00022552"/>
    </source>
</evidence>
<evidence type="ECO:0000256" key="5">
    <source>
        <dbReference type="ARBA" id="ARBA00022691"/>
    </source>
</evidence>
<dbReference type="Pfam" id="PF02527">
    <property type="entry name" value="GidB"/>
    <property type="match status" value="1"/>
</dbReference>
<dbReference type="NCBIfam" id="TIGR00138">
    <property type="entry name" value="rsmG_gidB"/>
    <property type="match status" value="1"/>
</dbReference>
<sequence>MNPEQFVNELKQNGFDLTQTQIEQFHHYFKKLVEVNESVNLTAITAEEDVYLKHFFDSITPLIHFKDYFQGSKKLADIGAGAGFPSIPIKILQPDLQVTIVDSLNKRLKFLSDLVDELGLENVSLVHGRAEDIGRDKNHREKYDLVTARAVARLNVLSEYCLPFVKPNGYMVALKGSSSLDEISESKRALDLLKGKLIANLEINLPASNEPRALTLIEKVGQIPKAYPRKAGTPTRKPL</sequence>
<organism evidence="7 8">
    <name type="scientific">Holzapfeliella floricola DSM 23037 = JCM 16512</name>
    <dbReference type="NCBI Taxonomy" id="1423744"/>
    <lineage>
        <taxon>Bacteria</taxon>
        <taxon>Bacillati</taxon>
        <taxon>Bacillota</taxon>
        <taxon>Bacilli</taxon>
        <taxon>Lactobacillales</taxon>
        <taxon>Lactobacillaceae</taxon>
        <taxon>Holzapfeliella</taxon>
    </lineage>
</organism>
<keyword evidence="2 6" id="KW-0698">rRNA processing</keyword>
<keyword evidence="4 6" id="KW-0808">Transferase</keyword>
<dbReference type="RefSeq" id="WP_056973999.1">
    <property type="nucleotide sequence ID" value="NZ_AYZL01000004.1"/>
</dbReference>
<feature type="binding site" evidence="6">
    <location>
        <position position="84"/>
    </location>
    <ligand>
        <name>S-adenosyl-L-methionine</name>
        <dbReference type="ChEBI" id="CHEBI:59789"/>
    </ligand>
</feature>
<name>A0A0R2DP49_9LACO</name>
<dbReference type="SUPFAM" id="SSF53335">
    <property type="entry name" value="S-adenosyl-L-methionine-dependent methyltransferases"/>
    <property type="match status" value="1"/>
</dbReference>
<dbReference type="CDD" id="cd02440">
    <property type="entry name" value="AdoMet_MTases"/>
    <property type="match status" value="1"/>
</dbReference>
<dbReference type="PANTHER" id="PTHR31760:SF0">
    <property type="entry name" value="S-ADENOSYL-L-METHIONINE-DEPENDENT METHYLTRANSFERASES SUPERFAMILY PROTEIN"/>
    <property type="match status" value="1"/>
</dbReference>
<accession>A0A0R2DP49</accession>
<dbReference type="GO" id="GO:0070043">
    <property type="term" value="F:rRNA (guanine-N7-)-methyltransferase activity"/>
    <property type="evidence" value="ECO:0007669"/>
    <property type="project" value="UniProtKB-UniRule"/>
</dbReference>
<dbReference type="GO" id="GO:0005829">
    <property type="term" value="C:cytosol"/>
    <property type="evidence" value="ECO:0007669"/>
    <property type="project" value="TreeGrafter"/>
</dbReference>
<dbReference type="FunFam" id="3.40.50.150:FF:000041">
    <property type="entry name" value="Ribosomal RNA small subunit methyltransferase G"/>
    <property type="match status" value="1"/>
</dbReference>
<dbReference type="Proteomes" id="UP000051378">
    <property type="component" value="Unassembled WGS sequence"/>
</dbReference>
<comment type="function">
    <text evidence="6">Specifically methylates the N7 position of a guanine in 16S rRNA.</text>
</comment>
<keyword evidence="5 6" id="KW-0949">S-adenosyl-L-methionine</keyword>